<organism evidence="3 4">
    <name type="scientific">Durusdinium trenchii</name>
    <dbReference type="NCBI Taxonomy" id="1381693"/>
    <lineage>
        <taxon>Eukaryota</taxon>
        <taxon>Sar</taxon>
        <taxon>Alveolata</taxon>
        <taxon>Dinophyceae</taxon>
        <taxon>Suessiales</taxon>
        <taxon>Symbiodiniaceae</taxon>
        <taxon>Durusdinium</taxon>
    </lineage>
</organism>
<name>A0ABP0PV22_9DINO</name>
<feature type="region of interest" description="Disordered" evidence="1">
    <location>
        <begin position="120"/>
        <end position="174"/>
    </location>
</feature>
<evidence type="ECO:0000256" key="1">
    <source>
        <dbReference type="SAM" id="MobiDB-lite"/>
    </source>
</evidence>
<sequence>MVALVRSQVARLLPWLPRRCFGELSIFERMRSSGKRVGPVKHRSLSDMEKEDLYPGRGNKRCERGHLAGPHLQPWYLTSHLRGVNTDALPMAKFEREQADAASKAPEHKVKTTGRFREMADAEQKMELPKKPRRVKSVKRAVVIPAPGRQRPQVVLQKEPRENLLRHFKTPTSE</sequence>
<dbReference type="EMBL" id="CAXAMN010023618">
    <property type="protein sequence ID" value="CAK9079063.1"/>
    <property type="molecule type" value="Genomic_DNA"/>
</dbReference>
<evidence type="ECO:0000313" key="4">
    <source>
        <dbReference type="Proteomes" id="UP001642484"/>
    </source>
</evidence>
<reference evidence="3 4" key="1">
    <citation type="submission" date="2024-02" db="EMBL/GenBank/DDBJ databases">
        <authorList>
            <person name="Chen Y."/>
            <person name="Shah S."/>
            <person name="Dougan E. K."/>
            <person name="Thang M."/>
            <person name="Chan C."/>
        </authorList>
    </citation>
    <scope>NUCLEOTIDE SEQUENCE [LARGE SCALE GENOMIC DNA]</scope>
</reference>
<accession>A0ABP0PV22</accession>
<proteinExistence type="predicted"/>
<feature type="compositionally biased region" description="Basic and acidic residues" evidence="1">
    <location>
        <begin position="120"/>
        <end position="130"/>
    </location>
</feature>
<evidence type="ECO:0000313" key="3">
    <source>
        <dbReference type="EMBL" id="CAK9079187.1"/>
    </source>
</evidence>
<comment type="caution">
    <text evidence="3">The sequence shown here is derived from an EMBL/GenBank/DDBJ whole genome shotgun (WGS) entry which is preliminary data.</text>
</comment>
<dbReference type="Proteomes" id="UP001642484">
    <property type="component" value="Unassembled WGS sequence"/>
</dbReference>
<gene>
    <name evidence="2" type="ORF">CCMP2556_LOCUS38960</name>
    <name evidence="3" type="ORF">CCMP2556_LOCUS39007</name>
</gene>
<keyword evidence="4" id="KW-1185">Reference proteome</keyword>
<evidence type="ECO:0000313" key="2">
    <source>
        <dbReference type="EMBL" id="CAK9079063.1"/>
    </source>
</evidence>
<protein>
    <submittedName>
        <fullName evidence="3">Uncharacterized protein</fullName>
    </submittedName>
</protein>
<dbReference type="EMBL" id="CAXAMN010023629">
    <property type="protein sequence ID" value="CAK9079187.1"/>
    <property type="molecule type" value="Genomic_DNA"/>
</dbReference>